<feature type="compositionally biased region" description="Polar residues" evidence="4">
    <location>
        <begin position="599"/>
        <end position="619"/>
    </location>
</feature>
<accession>A0AAV3RDM4</accession>
<evidence type="ECO:0000256" key="1">
    <source>
        <dbReference type="ARBA" id="ARBA00005921"/>
    </source>
</evidence>
<keyword evidence="2 3" id="KW-0175">Coiled coil</keyword>
<evidence type="ECO:0000256" key="2">
    <source>
        <dbReference type="ARBA" id="ARBA00023054"/>
    </source>
</evidence>
<dbReference type="PANTHER" id="PTHR31580:SF4">
    <property type="entry name" value="FILAMENT-LIKE PLANT PROTEIN 6"/>
    <property type="match status" value="1"/>
</dbReference>
<evidence type="ECO:0000256" key="3">
    <source>
        <dbReference type="SAM" id="Coils"/>
    </source>
</evidence>
<sequence length="1069" mass="119270">MDRRSWPWKKKSSVKAAAAAGSTSAPAVTAGSLVDQAQQEIYKKSKYVQISVESYSHLTGLEDQVNSYEEQVKSFEEEVNELNEKLSDAQTEMTNKENLVKQHAKVAEEAVSGWEKAEAEAAALKTHLESVTLLKLTAEDRASHLDGALSESMRQIRHLKEEHDKKLHELALNKTKQFDKMKHDLEAKIAALDQELHRSATESVALSRSLQERYNIIINLSEEKSQAEAEIEILKNDIRSCEKEINSLKYEVQVVTKELEIRNEEKNMSARSAEVANKHHLEGVKKITKLEAECQRLRGLVRKKLPGPAALAQMKLEVESLGRDCGETRWRRSPIKPSSPRMSTIPEFSLDSIQKYQKENELLTERLITMEEETMMLKEALTNCNSEFKTSRSIYSRTACKLQRFEAQLASPAEDSSPPKPHCSSMLSPPSLTSPSEDGNDDAVSFAGSWTTTVMSQISHIKRENSTNSLCKVESSSQLGLMDDFLEMEKLAYESNEAVPKPVISIKLESKNECDSIEEVASSKYNQETNSLGKQESSEVGVAALDAQPDDNQTLLMKLQSTISLILESMPKEVGKLQLLEDAKRIFHDISNNLHHQTLSPTVETSQTIDSNYNNPTSSDDAEMMEKKEVALSRESKPYAESIRSIPNEAVAAISQIYDFVMFLDKEAKAIQGTPPDGDELSQNLEKFVSTYNAARSSRVSLIDFVLDLSLVLTNAGKLKYNVVGYTESETETGNSDCIDKVALPENTEIQELSGGKYQIGCAQSSDSSSDHDISHEGNLVPTSDLKTTSWRCSLEEYAQLKQEKDNMVADLARCTEDLDNTKSQLLETEKLMDDVKSQLNAAQRINGLAETQLKCMAESYKTLETRAEELQKEVDLLQAKTETLENEIQVERRSHQDALVKCNDLEEKLQRFESLAAENDAKTSQEQDLTAAAEKLAECQETIFVLSKQLQNLRPQSEVKRSPIGKRSRKGEYDPTTSSLHLLETNAAEMDTATTDNLQRNGSESPRGLYSAPFSPSDPEANTISIGSKHQKHRPSKSSTSLASLTLTPEKHSRGFSRFFSAKGKSGY</sequence>
<feature type="region of interest" description="Disordered" evidence="4">
    <location>
        <begin position="599"/>
        <end position="624"/>
    </location>
</feature>
<feature type="region of interest" description="Disordered" evidence="4">
    <location>
        <begin position="410"/>
        <end position="445"/>
    </location>
</feature>
<proteinExistence type="inferred from homology"/>
<dbReference type="SUPFAM" id="SSF57997">
    <property type="entry name" value="Tropomyosin"/>
    <property type="match status" value="1"/>
</dbReference>
<dbReference type="EMBL" id="BAABME010008496">
    <property type="protein sequence ID" value="GAA0173210.1"/>
    <property type="molecule type" value="Genomic_DNA"/>
</dbReference>
<gene>
    <name evidence="5" type="ORF">LIER_26872</name>
</gene>
<feature type="coiled-coil region" evidence="3">
    <location>
        <begin position="182"/>
        <end position="258"/>
    </location>
</feature>
<dbReference type="PANTHER" id="PTHR31580">
    <property type="entry name" value="FILAMENT-LIKE PLANT PROTEIN 4"/>
    <property type="match status" value="1"/>
</dbReference>
<feature type="region of interest" description="Disordered" evidence="4">
    <location>
        <begin position="997"/>
        <end position="1069"/>
    </location>
</feature>
<comment type="similarity">
    <text evidence="1">Belongs to the FPP family.</text>
</comment>
<feature type="region of interest" description="Disordered" evidence="4">
    <location>
        <begin position="955"/>
        <end position="979"/>
    </location>
</feature>
<reference evidence="5 6" key="1">
    <citation type="submission" date="2024-01" db="EMBL/GenBank/DDBJ databases">
        <title>The complete chloroplast genome sequence of Lithospermum erythrorhizon: insights into the phylogenetic relationship among Boraginaceae species and the maternal lineages of purple gromwells.</title>
        <authorList>
            <person name="Okada T."/>
            <person name="Watanabe K."/>
        </authorList>
    </citation>
    <scope>NUCLEOTIDE SEQUENCE [LARGE SCALE GENOMIC DNA]</scope>
</reference>
<feature type="coiled-coil region" evidence="3">
    <location>
        <begin position="798"/>
        <end position="923"/>
    </location>
</feature>
<evidence type="ECO:0000256" key="4">
    <source>
        <dbReference type="SAM" id="MobiDB-lite"/>
    </source>
</evidence>
<protein>
    <recommendedName>
        <fullName evidence="7">Filament-like plant protein 4</fullName>
    </recommendedName>
</protein>
<comment type="caution">
    <text evidence="5">The sequence shown here is derived from an EMBL/GenBank/DDBJ whole genome shotgun (WGS) entry which is preliminary data.</text>
</comment>
<keyword evidence="6" id="KW-1185">Reference proteome</keyword>
<organism evidence="5 6">
    <name type="scientific">Lithospermum erythrorhizon</name>
    <name type="common">Purple gromwell</name>
    <name type="synonym">Lithospermum officinale var. erythrorhizon</name>
    <dbReference type="NCBI Taxonomy" id="34254"/>
    <lineage>
        <taxon>Eukaryota</taxon>
        <taxon>Viridiplantae</taxon>
        <taxon>Streptophyta</taxon>
        <taxon>Embryophyta</taxon>
        <taxon>Tracheophyta</taxon>
        <taxon>Spermatophyta</taxon>
        <taxon>Magnoliopsida</taxon>
        <taxon>eudicotyledons</taxon>
        <taxon>Gunneridae</taxon>
        <taxon>Pentapetalae</taxon>
        <taxon>asterids</taxon>
        <taxon>lamiids</taxon>
        <taxon>Boraginales</taxon>
        <taxon>Boraginaceae</taxon>
        <taxon>Boraginoideae</taxon>
        <taxon>Lithospermeae</taxon>
        <taxon>Lithospermum</taxon>
    </lineage>
</organism>
<feature type="compositionally biased region" description="Low complexity" evidence="4">
    <location>
        <begin position="1038"/>
        <end position="1049"/>
    </location>
</feature>
<feature type="coiled-coil region" evidence="3">
    <location>
        <begin position="58"/>
        <end position="99"/>
    </location>
</feature>
<feature type="region of interest" description="Disordered" evidence="4">
    <location>
        <begin position="762"/>
        <end position="781"/>
    </location>
</feature>
<evidence type="ECO:0008006" key="7">
    <source>
        <dbReference type="Google" id="ProtNLM"/>
    </source>
</evidence>
<evidence type="ECO:0000313" key="5">
    <source>
        <dbReference type="EMBL" id="GAA0173210.1"/>
    </source>
</evidence>
<dbReference type="InterPro" id="IPR008587">
    <property type="entry name" value="FPP_plant"/>
</dbReference>
<dbReference type="Pfam" id="PF05911">
    <property type="entry name" value="FPP"/>
    <property type="match status" value="1"/>
</dbReference>
<evidence type="ECO:0000313" key="6">
    <source>
        <dbReference type="Proteomes" id="UP001454036"/>
    </source>
</evidence>
<dbReference type="Proteomes" id="UP001454036">
    <property type="component" value="Unassembled WGS sequence"/>
</dbReference>
<dbReference type="AlphaFoldDB" id="A0AAV3RDM4"/>
<feature type="compositionally biased region" description="Low complexity" evidence="4">
    <location>
        <begin position="424"/>
        <end position="436"/>
    </location>
</feature>
<name>A0AAV3RDM4_LITER</name>